<keyword evidence="4" id="KW-0282">Flagellum</keyword>
<evidence type="ECO:0000313" key="4">
    <source>
        <dbReference type="EMBL" id="GBF97344.1"/>
    </source>
</evidence>
<dbReference type="Pfam" id="PF13863">
    <property type="entry name" value="DUF4200"/>
    <property type="match status" value="1"/>
</dbReference>
<keyword evidence="1 2" id="KW-0175">Coiled coil</keyword>
<dbReference type="Proteomes" id="UP000247498">
    <property type="component" value="Unassembled WGS sequence"/>
</dbReference>
<keyword evidence="5" id="KW-1185">Reference proteome</keyword>
<feature type="coiled-coil region" evidence="2">
    <location>
        <begin position="85"/>
        <end position="129"/>
    </location>
</feature>
<dbReference type="InParanoid" id="A0A2V0PBW6"/>
<comment type="caution">
    <text evidence="4">The sequence shown here is derived from an EMBL/GenBank/DDBJ whole genome shotgun (WGS) entry which is preliminary data.</text>
</comment>
<evidence type="ECO:0000256" key="1">
    <source>
        <dbReference type="ARBA" id="ARBA00023054"/>
    </source>
</evidence>
<organism evidence="4 5">
    <name type="scientific">Raphidocelis subcapitata</name>
    <dbReference type="NCBI Taxonomy" id="307507"/>
    <lineage>
        <taxon>Eukaryota</taxon>
        <taxon>Viridiplantae</taxon>
        <taxon>Chlorophyta</taxon>
        <taxon>core chlorophytes</taxon>
        <taxon>Chlorophyceae</taxon>
        <taxon>CS clade</taxon>
        <taxon>Sphaeropleales</taxon>
        <taxon>Selenastraceae</taxon>
        <taxon>Raphidocelis</taxon>
    </lineage>
</organism>
<dbReference type="PANTHER" id="PTHR21683:SF2">
    <property type="entry name" value="COILED-COIL DOMAIN-CONTAINING PROTEIN 42 LIKE-2-LIKE"/>
    <property type="match status" value="1"/>
</dbReference>
<dbReference type="GO" id="GO:0005856">
    <property type="term" value="C:cytoskeleton"/>
    <property type="evidence" value="ECO:0007669"/>
    <property type="project" value="UniProtKB-ARBA"/>
</dbReference>
<accession>A0A2V0PBW6</accession>
<dbReference type="InterPro" id="IPR051147">
    <property type="entry name" value="CFAP_domain-containing"/>
</dbReference>
<keyword evidence="4" id="KW-0966">Cell projection</keyword>
<feature type="coiled-coil region" evidence="2">
    <location>
        <begin position="164"/>
        <end position="223"/>
    </location>
</feature>
<protein>
    <submittedName>
        <fullName evidence="4">Flagellar associated protein</fullName>
    </submittedName>
</protein>
<dbReference type="InterPro" id="IPR025252">
    <property type="entry name" value="DUF4200"/>
</dbReference>
<reference evidence="4 5" key="1">
    <citation type="journal article" date="2018" name="Sci. Rep.">
        <title>Raphidocelis subcapitata (=Pseudokirchneriella subcapitata) provides an insight into genome evolution and environmental adaptations in the Sphaeropleales.</title>
        <authorList>
            <person name="Suzuki S."/>
            <person name="Yamaguchi H."/>
            <person name="Nakajima N."/>
            <person name="Kawachi M."/>
        </authorList>
    </citation>
    <scope>NUCLEOTIDE SEQUENCE [LARGE SCALE GENOMIC DNA]</scope>
    <source>
        <strain evidence="4 5">NIES-35</strain>
    </source>
</reference>
<dbReference type="EMBL" id="BDRX01000097">
    <property type="protein sequence ID" value="GBF97344.1"/>
    <property type="molecule type" value="Genomic_DNA"/>
</dbReference>
<sequence>MDASAPARALPGNLAMANVTPATRLLEKRRQMFEVQEALEAQKQDFARKEELFRKREEALKRRDLELQESLIRFSRFLQENDSKRARAEKKAADEVRARQAKEAEISQLTELVEQLSEERERIDVAVDRRMSYQHYLESVLEVADEYQEIGELLGRHATLQDTNRDLRAHMAHCDEEAESLRSELAAFTKRRSDELLLLNNRLAALKQQLEAHEQDAALQKAAKDGTLAVAGQRTLVYGQVVLAADNLWAECKRRSHVAHAPHTDPTAQLEVIGNFVADLAAICRQGGLGAAAAAGGLAPAGVSPPLAAALRATAAGGAAAQPGQLAQPT</sequence>
<evidence type="ECO:0000259" key="3">
    <source>
        <dbReference type="Pfam" id="PF13863"/>
    </source>
</evidence>
<dbReference type="OrthoDB" id="10264298at2759"/>
<gene>
    <name evidence="4" type="ORF">Rsub_10991</name>
</gene>
<keyword evidence="4" id="KW-0969">Cilium</keyword>
<dbReference type="STRING" id="307507.A0A2V0PBW6"/>
<proteinExistence type="predicted"/>
<dbReference type="PANTHER" id="PTHR21683">
    <property type="entry name" value="COILED-COIL DOMAIN-CONTAINING PROTEIN 42 LIKE-2-LIKE-RELATED"/>
    <property type="match status" value="1"/>
</dbReference>
<evidence type="ECO:0000313" key="5">
    <source>
        <dbReference type="Proteomes" id="UP000247498"/>
    </source>
</evidence>
<dbReference type="AlphaFoldDB" id="A0A2V0PBW6"/>
<name>A0A2V0PBW6_9CHLO</name>
<feature type="domain" description="DUF4200" evidence="3">
    <location>
        <begin position="25"/>
        <end position="142"/>
    </location>
</feature>
<evidence type="ECO:0000256" key="2">
    <source>
        <dbReference type="SAM" id="Coils"/>
    </source>
</evidence>